<dbReference type="GO" id="GO:0005886">
    <property type="term" value="C:plasma membrane"/>
    <property type="evidence" value="ECO:0007669"/>
    <property type="project" value="UniProtKB-SubCell"/>
</dbReference>
<feature type="transmembrane region" description="Helical" evidence="6">
    <location>
        <begin position="359"/>
        <end position="382"/>
    </location>
</feature>
<feature type="transmembrane region" description="Helical" evidence="6">
    <location>
        <begin position="202"/>
        <end position="220"/>
    </location>
</feature>
<feature type="transmembrane region" description="Helical" evidence="6">
    <location>
        <begin position="394"/>
        <end position="418"/>
    </location>
</feature>
<dbReference type="GO" id="GO:0022857">
    <property type="term" value="F:transmembrane transporter activity"/>
    <property type="evidence" value="ECO:0007669"/>
    <property type="project" value="InterPro"/>
</dbReference>
<dbReference type="Gene3D" id="1.20.1740.10">
    <property type="entry name" value="Amino acid/polyamine transporter I"/>
    <property type="match status" value="1"/>
</dbReference>
<feature type="transmembrane region" description="Helical" evidence="6">
    <location>
        <begin position="163"/>
        <end position="182"/>
    </location>
</feature>
<feature type="transmembrane region" description="Helical" evidence="6">
    <location>
        <begin position="12"/>
        <end position="31"/>
    </location>
</feature>
<feature type="transmembrane region" description="Helical" evidence="6">
    <location>
        <begin position="240"/>
        <end position="264"/>
    </location>
</feature>
<proteinExistence type="predicted"/>
<gene>
    <name evidence="7" type="ORF">IAD25_03025</name>
</gene>
<dbReference type="AlphaFoldDB" id="A0A9D1N5R3"/>
<dbReference type="Proteomes" id="UP000824130">
    <property type="component" value="Unassembled WGS sequence"/>
</dbReference>
<comment type="subcellular location">
    <subcellularLocation>
        <location evidence="1">Cell membrane</location>
        <topology evidence="1">Multi-pass membrane protein</topology>
    </subcellularLocation>
</comment>
<feature type="transmembrane region" description="Helical" evidence="6">
    <location>
        <begin position="92"/>
        <end position="118"/>
    </location>
</feature>
<dbReference type="PANTHER" id="PTHR42770:SF7">
    <property type="entry name" value="MEMBRANE PROTEIN"/>
    <property type="match status" value="1"/>
</dbReference>
<evidence type="ECO:0000256" key="6">
    <source>
        <dbReference type="SAM" id="Phobius"/>
    </source>
</evidence>
<evidence type="ECO:0000313" key="8">
    <source>
        <dbReference type="Proteomes" id="UP000824130"/>
    </source>
</evidence>
<dbReference type="InterPro" id="IPR050367">
    <property type="entry name" value="APC_superfamily"/>
</dbReference>
<dbReference type="PANTHER" id="PTHR42770">
    <property type="entry name" value="AMINO ACID TRANSPORTER-RELATED"/>
    <property type="match status" value="1"/>
</dbReference>
<evidence type="ECO:0000256" key="3">
    <source>
        <dbReference type="ARBA" id="ARBA00022692"/>
    </source>
</evidence>
<name>A0A9D1N5R3_9FIRM</name>
<feature type="transmembrane region" description="Helical" evidence="6">
    <location>
        <begin position="430"/>
        <end position="449"/>
    </location>
</feature>
<keyword evidence="4 6" id="KW-1133">Transmembrane helix</keyword>
<dbReference type="EMBL" id="DVOB01000068">
    <property type="protein sequence ID" value="HIU95668.1"/>
    <property type="molecule type" value="Genomic_DNA"/>
</dbReference>
<feature type="transmembrane region" description="Helical" evidence="6">
    <location>
        <begin position="138"/>
        <end position="156"/>
    </location>
</feature>
<keyword evidence="3 6" id="KW-0812">Transmembrane</keyword>
<keyword evidence="5 6" id="KW-0472">Membrane</keyword>
<reference evidence="7" key="1">
    <citation type="submission" date="2020-10" db="EMBL/GenBank/DDBJ databases">
        <authorList>
            <person name="Gilroy R."/>
        </authorList>
    </citation>
    <scope>NUCLEOTIDE SEQUENCE</scope>
    <source>
        <strain evidence="7">ChiSjej4B22-8349</strain>
    </source>
</reference>
<sequence>MKDMGNSVSKVLGRTDIIAIGFGTMIGWSWVMMAPSWINEAGMMGALAAFVLGGLLILAVGLTYSELTSALPLSGGEFVFVYRAIGRRPAWLVGWIMSIAYIGVVAWEGIATSTAINYMFSVPSAVPLWEVAGYQVNFSWAVFGMAGAVVVTLINFFGTRPAVLFQVMATVVIIMVVFFMLFGGVVFGDVSNIGRTLWRQDGFYYTFCMVPAMLIGFNVIPQSAEEMNIAEKDIGKMVLVCIIFSIIWYCLLIIGISLAAPMEIRASNNIPLADVAIYLFNGEVFSLLVIIGGIFGILTTWNGFFIGATRLLCAMSRAGLLPAALGRIHKKYKTPYVAVLLVGGIAVVAPLLGMNALEWFINTSSLCSLFSYIFVVISYIVLKKKEPDLSRPFSVRGGAGMGIVILLAVCFYFLLYLRENFTFTTISPEFIIALLWLAVGAVITLLTRWRRKPMDDDEMELNVFGERFARRRSKS</sequence>
<comment type="caution">
    <text evidence="7">The sequence shown here is derived from an EMBL/GenBank/DDBJ whole genome shotgun (WGS) entry which is preliminary data.</text>
</comment>
<evidence type="ECO:0000256" key="1">
    <source>
        <dbReference type="ARBA" id="ARBA00004651"/>
    </source>
</evidence>
<evidence type="ECO:0000256" key="4">
    <source>
        <dbReference type="ARBA" id="ARBA00022989"/>
    </source>
</evidence>
<dbReference type="InterPro" id="IPR002293">
    <property type="entry name" value="AA/rel_permease1"/>
</dbReference>
<dbReference type="PIRSF" id="PIRSF006060">
    <property type="entry name" value="AA_transporter"/>
    <property type="match status" value="1"/>
</dbReference>
<accession>A0A9D1N5R3</accession>
<evidence type="ECO:0000256" key="2">
    <source>
        <dbReference type="ARBA" id="ARBA00022475"/>
    </source>
</evidence>
<feature type="transmembrane region" description="Helical" evidence="6">
    <location>
        <begin position="284"/>
        <end position="313"/>
    </location>
</feature>
<feature type="transmembrane region" description="Helical" evidence="6">
    <location>
        <begin position="334"/>
        <end position="353"/>
    </location>
</feature>
<dbReference type="Pfam" id="PF13520">
    <property type="entry name" value="AA_permease_2"/>
    <property type="match status" value="1"/>
</dbReference>
<feature type="transmembrane region" description="Helical" evidence="6">
    <location>
        <begin position="43"/>
        <end position="64"/>
    </location>
</feature>
<evidence type="ECO:0000313" key="7">
    <source>
        <dbReference type="EMBL" id="HIU95668.1"/>
    </source>
</evidence>
<reference evidence="7" key="2">
    <citation type="journal article" date="2021" name="PeerJ">
        <title>Extensive microbial diversity within the chicken gut microbiome revealed by metagenomics and culture.</title>
        <authorList>
            <person name="Gilroy R."/>
            <person name="Ravi A."/>
            <person name="Getino M."/>
            <person name="Pursley I."/>
            <person name="Horton D.L."/>
            <person name="Alikhan N.F."/>
            <person name="Baker D."/>
            <person name="Gharbi K."/>
            <person name="Hall N."/>
            <person name="Watson M."/>
            <person name="Adriaenssens E.M."/>
            <person name="Foster-Nyarko E."/>
            <person name="Jarju S."/>
            <person name="Secka A."/>
            <person name="Antonio M."/>
            <person name="Oren A."/>
            <person name="Chaudhuri R.R."/>
            <person name="La Ragione R."/>
            <person name="Hildebrand F."/>
            <person name="Pallen M.J."/>
        </authorList>
    </citation>
    <scope>NUCLEOTIDE SEQUENCE</scope>
    <source>
        <strain evidence="7">ChiSjej4B22-8349</strain>
    </source>
</reference>
<evidence type="ECO:0000256" key="5">
    <source>
        <dbReference type="ARBA" id="ARBA00023136"/>
    </source>
</evidence>
<keyword evidence="2" id="KW-1003">Cell membrane</keyword>
<protein>
    <submittedName>
        <fullName evidence="7">Amino acid permease</fullName>
    </submittedName>
</protein>
<organism evidence="7 8">
    <name type="scientific">Candidatus Allocopromorpha excrementipullorum</name>
    <dbReference type="NCBI Taxonomy" id="2840743"/>
    <lineage>
        <taxon>Bacteria</taxon>
        <taxon>Bacillati</taxon>
        <taxon>Bacillota</taxon>
        <taxon>Clostridia</taxon>
        <taxon>Eubacteriales</taxon>
        <taxon>Eubacteriaceae</taxon>
        <taxon>Eubacteriaceae incertae sedis</taxon>
        <taxon>Candidatus Allocopromorpha</taxon>
    </lineage>
</organism>